<dbReference type="Proteomes" id="UP001164909">
    <property type="component" value="Chromosome"/>
</dbReference>
<feature type="transmembrane region" description="Helical" evidence="1">
    <location>
        <begin position="12"/>
        <end position="31"/>
    </location>
</feature>
<keyword evidence="3" id="KW-1185">Reference proteome</keyword>
<protein>
    <submittedName>
        <fullName evidence="2">DUF2273 domain-containing protein</fullName>
    </submittedName>
</protein>
<reference evidence="2" key="1">
    <citation type="submission" date="2022-12" db="EMBL/GenBank/DDBJ databases">
        <authorList>
            <person name="Bing R.G."/>
            <person name="Willard D.J."/>
            <person name="Manesh M.J.H."/>
            <person name="Laemthong T."/>
            <person name="Crosby J.R."/>
            <person name="Kelly R.M."/>
        </authorList>
    </citation>
    <scope>NUCLEOTIDE SEQUENCE</scope>
    <source>
        <strain evidence="2">DSM 8990</strain>
    </source>
</reference>
<feature type="transmembrane region" description="Helical" evidence="1">
    <location>
        <begin position="37"/>
        <end position="54"/>
    </location>
</feature>
<name>A0ABY7BK45_9FIRM</name>
<dbReference type="EMBL" id="CP113865">
    <property type="protein sequence ID" value="WAM33207.1"/>
    <property type="molecule type" value="Genomic_DNA"/>
</dbReference>
<proteinExistence type="predicted"/>
<evidence type="ECO:0000256" key="1">
    <source>
        <dbReference type="SAM" id="Phobius"/>
    </source>
</evidence>
<gene>
    <name evidence="2" type="ORF">OTK00_001687</name>
</gene>
<accession>A0ABY7BK45</accession>
<sequence>MNKFDDFLYSNFGKIIGGVIALIIVLLIFEIGILKTVILLLAVGVGVFLGKKYIKAEKFKDFFK</sequence>
<evidence type="ECO:0000313" key="2">
    <source>
        <dbReference type="EMBL" id="WAM33207.1"/>
    </source>
</evidence>
<dbReference type="InterPro" id="IPR018730">
    <property type="entry name" value="DUF2273"/>
</dbReference>
<dbReference type="RefSeq" id="WP_045169853.1">
    <property type="nucleotide sequence ID" value="NZ_CP113865.1"/>
</dbReference>
<keyword evidence="1" id="KW-0472">Membrane</keyword>
<organism evidence="2 3">
    <name type="scientific">Caldicellulosiruptor morganii</name>
    <dbReference type="NCBI Taxonomy" id="1387555"/>
    <lineage>
        <taxon>Bacteria</taxon>
        <taxon>Bacillati</taxon>
        <taxon>Bacillota</taxon>
        <taxon>Bacillota incertae sedis</taxon>
        <taxon>Caldicellulosiruptorales</taxon>
        <taxon>Caldicellulosiruptoraceae</taxon>
        <taxon>Caldicellulosiruptor</taxon>
    </lineage>
</organism>
<keyword evidence="1" id="KW-0812">Transmembrane</keyword>
<keyword evidence="1" id="KW-1133">Transmembrane helix</keyword>
<evidence type="ECO:0000313" key="3">
    <source>
        <dbReference type="Proteomes" id="UP001164909"/>
    </source>
</evidence>
<dbReference type="Pfam" id="PF10031">
    <property type="entry name" value="DUF2273"/>
    <property type="match status" value="1"/>
</dbReference>